<accession>A0ABP9NDV2</accession>
<dbReference type="HAMAP" id="MF_00682">
    <property type="entry name" value="HscB"/>
    <property type="match status" value="1"/>
</dbReference>
<gene>
    <name evidence="4 6" type="primary">hscB</name>
    <name evidence="6" type="ORF">GCM10023211_25510</name>
</gene>
<comment type="subunit">
    <text evidence="4">Interacts with HscA and stimulates its ATPase activity.</text>
</comment>
<comment type="similarity">
    <text evidence="1 4">Belongs to the HscB family.</text>
</comment>
<dbReference type="Proteomes" id="UP001500171">
    <property type="component" value="Unassembled WGS sequence"/>
</dbReference>
<dbReference type="PANTHER" id="PTHR14021:SF15">
    <property type="entry name" value="IRON-SULFUR CLUSTER CO-CHAPERONE PROTEIN HSCB"/>
    <property type="match status" value="1"/>
</dbReference>
<evidence type="ECO:0000313" key="7">
    <source>
        <dbReference type="Proteomes" id="UP001500171"/>
    </source>
</evidence>
<reference evidence="7" key="1">
    <citation type="journal article" date="2019" name="Int. J. Syst. Evol. Microbiol.">
        <title>The Global Catalogue of Microorganisms (GCM) 10K type strain sequencing project: providing services to taxonomists for standard genome sequencing and annotation.</title>
        <authorList>
            <consortium name="The Broad Institute Genomics Platform"/>
            <consortium name="The Broad Institute Genome Sequencing Center for Infectious Disease"/>
            <person name="Wu L."/>
            <person name="Ma J."/>
        </authorList>
    </citation>
    <scope>NUCLEOTIDE SEQUENCE [LARGE SCALE GENOMIC DNA]</scope>
    <source>
        <strain evidence="7">JCM 18050</strain>
    </source>
</reference>
<feature type="domain" description="J" evidence="5">
    <location>
        <begin position="6"/>
        <end position="78"/>
    </location>
</feature>
<proteinExistence type="inferred from homology"/>
<comment type="function">
    <text evidence="3 4">Co-chaperone involved in the maturation of iron-sulfur cluster-containing proteins. Seems to help targeting proteins to be folded toward HscA.</text>
</comment>
<dbReference type="RefSeq" id="WP_345492787.1">
    <property type="nucleotide sequence ID" value="NZ_BAABHY010000015.1"/>
</dbReference>
<dbReference type="InterPro" id="IPR036386">
    <property type="entry name" value="HscB_C_sf"/>
</dbReference>
<dbReference type="EMBL" id="BAABHY010000015">
    <property type="protein sequence ID" value="GAA5115096.1"/>
    <property type="molecule type" value="Genomic_DNA"/>
</dbReference>
<comment type="caution">
    <text evidence="6">The sequence shown here is derived from an EMBL/GenBank/DDBJ whole genome shotgun (WGS) entry which is preliminary data.</text>
</comment>
<keyword evidence="2 4" id="KW-0143">Chaperone</keyword>
<dbReference type="PROSITE" id="PS50076">
    <property type="entry name" value="DNAJ_2"/>
    <property type="match status" value="1"/>
</dbReference>
<dbReference type="SUPFAM" id="SSF46565">
    <property type="entry name" value="Chaperone J-domain"/>
    <property type="match status" value="1"/>
</dbReference>
<dbReference type="InterPro" id="IPR009073">
    <property type="entry name" value="HscB_oligo_C"/>
</dbReference>
<protein>
    <recommendedName>
        <fullName evidence="4">Co-chaperone protein HscB homolog</fullName>
    </recommendedName>
</protein>
<dbReference type="Gene3D" id="1.10.287.110">
    <property type="entry name" value="DnaJ domain"/>
    <property type="match status" value="1"/>
</dbReference>
<dbReference type="PANTHER" id="PTHR14021">
    <property type="entry name" value="IRON-SULFUR CLUSTER CO-CHAPERONE PROTEIN HSCB"/>
    <property type="match status" value="1"/>
</dbReference>
<evidence type="ECO:0000256" key="3">
    <source>
        <dbReference type="ARBA" id="ARBA00025596"/>
    </source>
</evidence>
<dbReference type="Pfam" id="PF07743">
    <property type="entry name" value="HSCB_C"/>
    <property type="match status" value="1"/>
</dbReference>
<dbReference type="SUPFAM" id="SSF47144">
    <property type="entry name" value="HSC20 (HSCB), C-terminal oligomerisation domain"/>
    <property type="match status" value="1"/>
</dbReference>
<organism evidence="6 7">
    <name type="scientific">Orbus sasakiae</name>
    <dbReference type="NCBI Taxonomy" id="1078475"/>
    <lineage>
        <taxon>Bacteria</taxon>
        <taxon>Pseudomonadati</taxon>
        <taxon>Pseudomonadota</taxon>
        <taxon>Gammaproteobacteria</taxon>
        <taxon>Orbales</taxon>
        <taxon>Orbaceae</taxon>
        <taxon>Orbus</taxon>
    </lineage>
</organism>
<dbReference type="Gene3D" id="1.20.1280.20">
    <property type="entry name" value="HscB, C-terminal domain"/>
    <property type="match status" value="1"/>
</dbReference>
<evidence type="ECO:0000256" key="2">
    <source>
        <dbReference type="ARBA" id="ARBA00023186"/>
    </source>
</evidence>
<evidence type="ECO:0000256" key="4">
    <source>
        <dbReference type="HAMAP-Rule" id="MF_00682"/>
    </source>
</evidence>
<evidence type="ECO:0000313" key="6">
    <source>
        <dbReference type="EMBL" id="GAA5115096.1"/>
    </source>
</evidence>
<dbReference type="NCBIfam" id="TIGR00714">
    <property type="entry name" value="hscB"/>
    <property type="match status" value="1"/>
</dbReference>
<name>A0ABP9NDV2_9GAMM</name>
<evidence type="ECO:0000256" key="1">
    <source>
        <dbReference type="ARBA" id="ARBA00010476"/>
    </source>
</evidence>
<dbReference type="InterPro" id="IPR001623">
    <property type="entry name" value="DnaJ_domain"/>
</dbReference>
<keyword evidence="7" id="KW-1185">Reference proteome</keyword>
<evidence type="ECO:0000259" key="5">
    <source>
        <dbReference type="PROSITE" id="PS50076"/>
    </source>
</evidence>
<sequence length="175" mass="20527">MFDSSNYFALFQLPVILPVDTVKLSAHYQQLQRQFHPDNYATASDSEKAAIMQKSATINTGYRTLKDPVKAAEYRVSMQGIDIDTEHDTIRDLEFLSEQFELRERLDDIESTQDWALLDVFYAEVIARKKAIYDNLLHAITQTDWQNAKTLVYKLRYFARLIEHIELLQEKQFDL</sequence>
<dbReference type="SMART" id="SM00271">
    <property type="entry name" value="DnaJ"/>
    <property type="match status" value="1"/>
</dbReference>
<dbReference type="InterPro" id="IPR036869">
    <property type="entry name" value="J_dom_sf"/>
</dbReference>
<dbReference type="InterPro" id="IPR004640">
    <property type="entry name" value="HscB"/>
</dbReference>